<dbReference type="SUPFAM" id="SSF55331">
    <property type="entry name" value="Tautomerase/MIF"/>
    <property type="match status" value="1"/>
</dbReference>
<evidence type="ECO:0000313" key="2">
    <source>
        <dbReference type="Proteomes" id="UP000504609"/>
    </source>
</evidence>
<dbReference type="GeneID" id="111453099"/>
<dbReference type="KEGG" id="cmos:111453099"/>
<dbReference type="PANTHER" id="PTHR11954">
    <property type="entry name" value="D-DOPACHROME DECARBOXYLASE"/>
    <property type="match status" value="1"/>
</dbReference>
<dbReference type="AlphaFoldDB" id="A0A6J1GDU8"/>
<evidence type="ECO:0000313" key="3">
    <source>
        <dbReference type="RefSeq" id="XP_022949815.1"/>
    </source>
</evidence>
<keyword evidence="2" id="KW-1185">Reference proteome</keyword>
<gene>
    <name evidence="3" type="primary">LOC111453099</name>
</gene>
<sequence length="112" mass="11682">MPCLYISTNVDLAGADSAAIFAATTSAVSSIIGKPENYVMVLLKGSVAISFGGNKEPAAFAEVVSMGGINSEVKRRLIATIGSILKEKLSVPPARFFLKVHDTTAGRPVSKL</sequence>
<dbReference type="InterPro" id="IPR014347">
    <property type="entry name" value="Tautomerase/MIF_sf"/>
</dbReference>
<evidence type="ECO:0000256" key="1">
    <source>
        <dbReference type="ARBA" id="ARBA00005851"/>
    </source>
</evidence>
<dbReference type="Proteomes" id="UP000504609">
    <property type="component" value="Unplaced"/>
</dbReference>
<dbReference type="RefSeq" id="XP_022949815.1">
    <property type="nucleotide sequence ID" value="XM_023094047.1"/>
</dbReference>
<dbReference type="Gene3D" id="3.30.429.10">
    <property type="entry name" value="Macrophage Migration Inhibitory Factor"/>
    <property type="match status" value="1"/>
</dbReference>
<proteinExistence type="inferred from homology"/>
<comment type="similarity">
    <text evidence="1">Belongs to the MIF family.</text>
</comment>
<organism evidence="2 3">
    <name type="scientific">Cucurbita moschata</name>
    <name type="common">Winter crookneck squash</name>
    <name type="synonym">Cucurbita pepo var. moschata</name>
    <dbReference type="NCBI Taxonomy" id="3662"/>
    <lineage>
        <taxon>Eukaryota</taxon>
        <taxon>Viridiplantae</taxon>
        <taxon>Streptophyta</taxon>
        <taxon>Embryophyta</taxon>
        <taxon>Tracheophyta</taxon>
        <taxon>Spermatophyta</taxon>
        <taxon>Magnoliopsida</taxon>
        <taxon>eudicotyledons</taxon>
        <taxon>Gunneridae</taxon>
        <taxon>Pentapetalae</taxon>
        <taxon>rosids</taxon>
        <taxon>fabids</taxon>
        <taxon>Cucurbitales</taxon>
        <taxon>Cucurbitaceae</taxon>
        <taxon>Cucurbiteae</taxon>
        <taxon>Cucurbita</taxon>
    </lineage>
</organism>
<dbReference type="PANTHER" id="PTHR11954:SF25">
    <property type="entry name" value="LS1-LIKE PROTEIN"/>
    <property type="match status" value="1"/>
</dbReference>
<reference evidence="3" key="1">
    <citation type="submission" date="2025-08" db="UniProtKB">
        <authorList>
            <consortium name="RefSeq"/>
        </authorList>
    </citation>
    <scope>IDENTIFICATION</scope>
    <source>
        <tissue evidence="3">Young leaves</tissue>
    </source>
</reference>
<accession>A0A6J1GDU8</accession>
<dbReference type="FunFam" id="3.30.429.10:FF:000004">
    <property type="entry name" value="Tautomerase/MIF superfamily protein"/>
    <property type="match status" value="1"/>
</dbReference>
<name>A0A6J1GDU8_CUCMO</name>
<dbReference type="GO" id="GO:0050178">
    <property type="term" value="F:phenylpyruvate tautomerase activity"/>
    <property type="evidence" value="ECO:0007669"/>
    <property type="project" value="TreeGrafter"/>
</dbReference>
<protein>
    <submittedName>
        <fullName evidence="3">Macrophage migration inhibitory factor homolog</fullName>
    </submittedName>
</protein>
<dbReference type="GO" id="GO:0005615">
    <property type="term" value="C:extracellular space"/>
    <property type="evidence" value="ECO:0007669"/>
    <property type="project" value="TreeGrafter"/>
</dbReference>
<dbReference type="InterPro" id="IPR001398">
    <property type="entry name" value="Macrophage_inhib_fac"/>
</dbReference>
<dbReference type="Pfam" id="PF01187">
    <property type="entry name" value="MIF"/>
    <property type="match status" value="1"/>
</dbReference>